<gene>
    <name evidence="1" type="ORF">ACG0Z6_11735</name>
</gene>
<evidence type="ECO:0000313" key="2">
    <source>
        <dbReference type="Proteomes" id="UP001606099"/>
    </source>
</evidence>
<evidence type="ECO:0000313" key="1">
    <source>
        <dbReference type="EMBL" id="MFG6448904.1"/>
    </source>
</evidence>
<comment type="caution">
    <text evidence="1">The sequence shown here is derived from an EMBL/GenBank/DDBJ whole genome shotgun (WGS) entry which is preliminary data.</text>
</comment>
<name>A0ABW7FX67_9BURK</name>
<protein>
    <submittedName>
        <fullName evidence="1">DUF4279 domain-containing protein</fullName>
    </submittedName>
</protein>
<dbReference type="Proteomes" id="UP001606099">
    <property type="component" value="Unassembled WGS sequence"/>
</dbReference>
<dbReference type="Pfam" id="PF14106">
    <property type="entry name" value="DUF4279"/>
    <property type="match status" value="1"/>
</dbReference>
<organism evidence="1 2">
    <name type="scientific">Roseateles rivi</name>
    <dbReference type="NCBI Taxonomy" id="3299028"/>
    <lineage>
        <taxon>Bacteria</taxon>
        <taxon>Pseudomonadati</taxon>
        <taxon>Pseudomonadota</taxon>
        <taxon>Betaproteobacteria</taxon>
        <taxon>Burkholderiales</taxon>
        <taxon>Sphaerotilaceae</taxon>
        <taxon>Roseateles</taxon>
    </lineage>
</organism>
<dbReference type="InterPro" id="IPR025459">
    <property type="entry name" value="DUF4279"/>
</dbReference>
<reference evidence="1 2" key="1">
    <citation type="submission" date="2024-08" db="EMBL/GenBank/DDBJ databases">
        <authorList>
            <person name="Lu H."/>
        </authorList>
    </citation>
    <scope>NUCLEOTIDE SEQUENCE [LARGE SCALE GENOMIC DNA]</scope>
    <source>
        <strain evidence="1 2">BYS180W</strain>
    </source>
</reference>
<dbReference type="EMBL" id="JBIGHZ010000004">
    <property type="protein sequence ID" value="MFG6448904.1"/>
    <property type="molecule type" value="Genomic_DNA"/>
</dbReference>
<dbReference type="RefSeq" id="WP_394461587.1">
    <property type="nucleotide sequence ID" value="NZ_JBIGHZ010000004.1"/>
</dbReference>
<keyword evidence="2" id="KW-1185">Reference proteome</keyword>
<sequence length="141" mass="15099">MSTSNKKVMVGLYLKGDDLEPQQITESIGIVPTISHGRGEAQRTTSGREFVTKTGVWGFVIDEDPAEVVDVVASLIAALGQHKESLANLPQVQEAYIDVFVAADSDEDGEGTCEMALTALQVKVLSSYGLPIRFTVSMGKP</sequence>
<accession>A0ABW7FX67</accession>
<proteinExistence type="predicted"/>